<evidence type="ECO:0000313" key="2">
    <source>
        <dbReference type="Proteomes" id="UP000064183"/>
    </source>
</evidence>
<proteinExistence type="predicted"/>
<gene>
    <name evidence="1" type="ORF">WQO_04415</name>
</gene>
<dbReference type="Pfam" id="PF13671">
    <property type="entry name" value="AAA_33"/>
    <property type="match status" value="1"/>
</dbReference>
<sequence length="188" mass="20105">MAWAEVPVDTKPPAAGAVLLTGIPGSGKSTVASALAARFAASAHIEVDALQALIVSGGRWPSPDRDEEADRQIFLRARNACLLADSFLAAGFLPVIDDVVVRRAHLDFYRATLSGGPLHHVILAPGAAKARERNLARDKTLTTDWSFLETAMRDELADEKIWIDSAELTVAETVDAILSATGLTPRRP</sequence>
<dbReference type="AlphaFoldDB" id="A0A0U3LSP1"/>
<accession>A0A0U3LSP1</accession>
<protein>
    <submittedName>
        <fullName evidence="1">Phosphotransferase</fullName>
    </submittedName>
</protein>
<dbReference type="Gene3D" id="3.40.50.300">
    <property type="entry name" value="P-loop containing nucleotide triphosphate hydrolases"/>
    <property type="match status" value="1"/>
</dbReference>
<dbReference type="SUPFAM" id="SSF52540">
    <property type="entry name" value="P-loop containing nucleoside triphosphate hydrolases"/>
    <property type="match status" value="1"/>
</dbReference>
<reference evidence="1 2" key="1">
    <citation type="journal article" date="2012" name="J. Bacteriol.">
        <title>Draft genome sequence of Streptomyces globisporus C-1027, which produces an antitumor antibiotic consisting of a nine-membered enediyne with a chromoprotein.</title>
        <authorList>
            <person name="Wang L."/>
            <person name="Wang S."/>
            <person name="He Q."/>
            <person name="Yu T."/>
            <person name="Li Q."/>
            <person name="Hong B."/>
        </authorList>
    </citation>
    <scope>NUCLEOTIDE SEQUENCE [LARGE SCALE GENOMIC DNA]</scope>
    <source>
        <strain evidence="1 2">C-1027</strain>
    </source>
</reference>
<dbReference type="GeneID" id="27781545"/>
<dbReference type="RefSeq" id="WP_010062268.1">
    <property type="nucleotide sequence ID" value="NZ_CP013738.1"/>
</dbReference>
<dbReference type="STRING" id="1172567.WQO_04415"/>
<keyword evidence="1" id="KW-0808">Transferase</keyword>
<dbReference type="Proteomes" id="UP000064183">
    <property type="component" value="Chromosome"/>
</dbReference>
<dbReference type="InterPro" id="IPR027417">
    <property type="entry name" value="P-loop_NTPase"/>
</dbReference>
<dbReference type="KEGG" id="sgb:WQO_04415"/>
<name>A0A0U3LSP1_STRGL</name>
<evidence type="ECO:0000313" key="1">
    <source>
        <dbReference type="EMBL" id="ALU92659.1"/>
    </source>
</evidence>
<organism evidence="1 2">
    <name type="scientific">Streptomyces globisporus C-1027</name>
    <dbReference type="NCBI Taxonomy" id="1172567"/>
    <lineage>
        <taxon>Bacteria</taxon>
        <taxon>Bacillati</taxon>
        <taxon>Actinomycetota</taxon>
        <taxon>Actinomycetes</taxon>
        <taxon>Kitasatosporales</taxon>
        <taxon>Streptomycetaceae</taxon>
        <taxon>Streptomyces</taxon>
    </lineage>
</organism>
<dbReference type="EMBL" id="CP013738">
    <property type="protein sequence ID" value="ALU92659.1"/>
    <property type="molecule type" value="Genomic_DNA"/>
</dbReference>
<dbReference type="GO" id="GO:0016740">
    <property type="term" value="F:transferase activity"/>
    <property type="evidence" value="ECO:0007669"/>
    <property type="project" value="UniProtKB-KW"/>
</dbReference>